<evidence type="ECO:0000259" key="5">
    <source>
        <dbReference type="Pfam" id="PF14543"/>
    </source>
</evidence>
<dbReference type="Proteomes" id="UP001280121">
    <property type="component" value="Unassembled WGS sequence"/>
</dbReference>
<dbReference type="EMBL" id="JANJYI010000001">
    <property type="protein sequence ID" value="KAK2665600.1"/>
    <property type="molecule type" value="Genomic_DNA"/>
</dbReference>
<dbReference type="Pfam" id="PF14543">
    <property type="entry name" value="TAXi_N"/>
    <property type="match status" value="1"/>
</dbReference>
<dbReference type="GO" id="GO:0008233">
    <property type="term" value="F:peptidase activity"/>
    <property type="evidence" value="ECO:0007669"/>
    <property type="project" value="UniProtKB-KW"/>
</dbReference>
<evidence type="ECO:0000256" key="3">
    <source>
        <dbReference type="ARBA" id="ARBA00022801"/>
    </source>
</evidence>
<evidence type="ECO:0000313" key="6">
    <source>
        <dbReference type="EMBL" id="KAK2665600.1"/>
    </source>
</evidence>
<keyword evidence="7" id="KW-1185">Reference proteome</keyword>
<organism evidence="6 7">
    <name type="scientific">Dipteronia dyeriana</name>
    <dbReference type="NCBI Taxonomy" id="168575"/>
    <lineage>
        <taxon>Eukaryota</taxon>
        <taxon>Viridiplantae</taxon>
        <taxon>Streptophyta</taxon>
        <taxon>Embryophyta</taxon>
        <taxon>Tracheophyta</taxon>
        <taxon>Spermatophyta</taxon>
        <taxon>Magnoliopsida</taxon>
        <taxon>eudicotyledons</taxon>
        <taxon>Gunneridae</taxon>
        <taxon>Pentapetalae</taxon>
        <taxon>rosids</taxon>
        <taxon>malvids</taxon>
        <taxon>Sapindales</taxon>
        <taxon>Sapindaceae</taxon>
        <taxon>Hippocastanoideae</taxon>
        <taxon>Acereae</taxon>
        <taxon>Dipteronia</taxon>
    </lineage>
</organism>
<evidence type="ECO:0000256" key="2">
    <source>
        <dbReference type="ARBA" id="ARBA00022670"/>
    </source>
</evidence>
<evidence type="ECO:0000259" key="4">
    <source>
        <dbReference type="Pfam" id="PF14541"/>
    </source>
</evidence>
<evidence type="ECO:0000313" key="7">
    <source>
        <dbReference type="Proteomes" id="UP001280121"/>
    </source>
</evidence>
<protein>
    <recommendedName>
        <fullName evidence="8">Peptidase A1 domain-containing protein</fullName>
    </recommendedName>
</protein>
<proteinExistence type="inferred from homology"/>
<dbReference type="GO" id="GO:0006508">
    <property type="term" value="P:proteolysis"/>
    <property type="evidence" value="ECO:0007669"/>
    <property type="project" value="UniProtKB-KW"/>
</dbReference>
<gene>
    <name evidence="6" type="ORF">Ddye_004174</name>
</gene>
<evidence type="ECO:0008006" key="8">
    <source>
        <dbReference type="Google" id="ProtNLM"/>
    </source>
</evidence>
<comment type="caution">
    <text evidence="6">The sequence shown here is derived from an EMBL/GenBank/DDBJ whole genome shotgun (WGS) entry which is preliminary data.</text>
</comment>
<reference evidence="6" key="1">
    <citation type="journal article" date="2023" name="Plant J.">
        <title>Genome sequences and population genomics provide insights into the demographic history, inbreeding, and mutation load of two 'living fossil' tree species of Dipteronia.</title>
        <authorList>
            <person name="Feng Y."/>
            <person name="Comes H.P."/>
            <person name="Chen J."/>
            <person name="Zhu S."/>
            <person name="Lu R."/>
            <person name="Zhang X."/>
            <person name="Li P."/>
            <person name="Qiu J."/>
            <person name="Olsen K.M."/>
            <person name="Qiu Y."/>
        </authorList>
    </citation>
    <scope>NUCLEOTIDE SEQUENCE</scope>
    <source>
        <strain evidence="6">KIB01</strain>
    </source>
</reference>
<dbReference type="AlphaFoldDB" id="A0AAD9XUF1"/>
<comment type="similarity">
    <text evidence="1">Belongs to the peptidase A1 family.</text>
</comment>
<dbReference type="GO" id="GO:0005576">
    <property type="term" value="C:extracellular region"/>
    <property type="evidence" value="ECO:0007669"/>
    <property type="project" value="TreeGrafter"/>
</dbReference>
<dbReference type="InterPro" id="IPR021109">
    <property type="entry name" value="Peptidase_aspartic_dom_sf"/>
</dbReference>
<feature type="domain" description="Xylanase inhibitor N-terminal" evidence="5">
    <location>
        <begin position="37"/>
        <end position="118"/>
    </location>
</feature>
<dbReference type="InterPro" id="IPR032799">
    <property type="entry name" value="TAXi_C"/>
</dbReference>
<sequence length="276" mass="31271">MLLYLIPKDWKKEPTDPQLTKMYFMIPPIARHWVKGKSRVQPNLCGYQLGYAEGTSSKGDLAEESFTIGDSKSLKRIVFGCGHLNQGEGYEHYATGVIGLGDNRLSMIYQMPHQAGFTEKPTLPYHIEKNLHGRAQLNYKDNTIPPFGNMIVDVGSTYSYIHHKLFDRLKAKLEKAVGCKVVKARWEKGHVCLKARGTVLPSITFHFDGDMKLTLPPENNYRTVSLKTNIECLTILGNENPNGEAIFGVWGQANFGVGYDLEQKRIFFMEKDCTEY</sequence>
<name>A0AAD9XUF1_9ROSI</name>
<dbReference type="Pfam" id="PF14541">
    <property type="entry name" value="TAXi_C"/>
    <property type="match status" value="1"/>
</dbReference>
<keyword evidence="3" id="KW-0378">Hydrolase</keyword>
<dbReference type="Gene3D" id="2.40.70.10">
    <property type="entry name" value="Acid Proteases"/>
    <property type="match status" value="2"/>
</dbReference>
<dbReference type="PANTHER" id="PTHR47967">
    <property type="entry name" value="OS07G0603500 PROTEIN-RELATED"/>
    <property type="match status" value="1"/>
</dbReference>
<dbReference type="InterPro" id="IPR051708">
    <property type="entry name" value="Plant_Aspart_Prot_A1"/>
</dbReference>
<dbReference type="SUPFAM" id="SSF50630">
    <property type="entry name" value="Acid proteases"/>
    <property type="match status" value="1"/>
</dbReference>
<accession>A0AAD9XUF1</accession>
<dbReference type="PANTHER" id="PTHR47967:SF128">
    <property type="entry name" value="ASPARTIC PROTEINASE CDR1-LIKE"/>
    <property type="match status" value="1"/>
</dbReference>
<dbReference type="InterPro" id="IPR032861">
    <property type="entry name" value="TAXi_N"/>
</dbReference>
<keyword evidence="2" id="KW-0645">Protease</keyword>
<evidence type="ECO:0000256" key="1">
    <source>
        <dbReference type="ARBA" id="ARBA00007447"/>
    </source>
</evidence>
<feature type="domain" description="Xylanase inhibitor C-terminal" evidence="4">
    <location>
        <begin position="147"/>
        <end position="269"/>
    </location>
</feature>